<sequence>MKILAFETSTEFCSVALQLEGVTIEKETHAGQRHSEILLFMIHEMLEKAKLTLQQMDSIAFGAGPGSFTGLRIACGVAQGLAYATGIPVIGISTLEAVAQKIDKQKVIVALDARMGEIYHATYQKVTNHGWETISSPILCLPQQAPTLSDTDSNWYGCGSGFDVYHEELSSRYCENLQQIHYNLHPHAKEIAQLALLRPGINPANATPVYLRNKVALKENERQL</sequence>
<accession>A0A0S3AG04</accession>
<dbReference type="GO" id="GO:0005829">
    <property type="term" value="C:cytosol"/>
    <property type="evidence" value="ECO:0007669"/>
    <property type="project" value="TreeGrafter"/>
</dbReference>
<dbReference type="InterPro" id="IPR000905">
    <property type="entry name" value="Gcp-like_dom"/>
</dbReference>
<reference evidence="2 5" key="2">
    <citation type="submission" date="2016-10" db="EMBL/GenBank/DDBJ databases">
        <authorList>
            <person name="de Groot N.N."/>
        </authorList>
    </citation>
    <scope>NUCLEOTIDE SEQUENCE [LARGE SCALE GENOMIC DNA]</scope>
    <source>
        <strain evidence="2">Nm10</strain>
        <strain evidence="3 5">Nm9</strain>
    </source>
</reference>
<dbReference type="OrthoDB" id="9809995at2"/>
<organism evidence="4 7">
    <name type="scientific">Nitrosomonas ureae</name>
    <dbReference type="NCBI Taxonomy" id="44577"/>
    <lineage>
        <taxon>Bacteria</taxon>
        <taxon>Pseudomonadati</taxon>
        <taxon>Pseudomonadota</taxon>
        <taxon>Betaproteobacteria</taxon>
        <taxon>Nitrosomonadales</taxon>
        <taxon>Nitrosomonadaceae</taxon>
        <taxon>Nitrosomonas</taxon>
    </lineage>
</organism>
<dbReference type="CDD" id="cd24032">
    <property type="entry name" value="ASKHA_NBD_TsaB"/>
    <property type="match status" value="1"/>
</dbReference>
<evidence type="ECO:0000313" key="4">
    <source>
        <dbReference type="EMBL" id="SOD16947.1"/>
    </source>
</evidence>
<dbReference type="PANTHER" id="PTHR11735">
    <property type="entry name" value="TRNA N6-ADENOSINE THREONYLCARBAMOYLTRANSFERASE"/>
    <property type="match status" value="1"/>
</dbReference>
<dbReference type="EMBL" id="FNLN01000004">
    <property type="protein sequence ID" value="SDT85427.1"/>
    <property type="molecule type" value="Genomic_DNA"/>
</dbReference>
<evidence type="ECO:0000313" key="6">
    <source>
        <dbReference type="Proteomes" id="UP000182882"/>
    </source>
</evidence>
<dbReference type="SUPFAM" id="SSF53067">
    <property type="entry name" value="Actin-like ATPase domain"/>
    <property type="match status" value="2"/>
</dbReference>
<dbReference type="GO" id="GO:0002949">
    <property type="term" value="P:tRNA threonylcarbamoyladenosine modification"/>
    <property type="evidence" value="ECO:0007669"/>
    <property type="project" value="InterPro"/>
</dbReference>
<dbReference type="EMBL" id="FOFX01000026">
    <property type="protein sequence ID" value="SEQ19577.1"/>
    <property type="molecule type" value="Genomic_DNA"/>
</dbReference>
<dbReference type="InterPro" id="IPR022496">
    <property type="entry name" value="T6A_TsaB"/>
</dbReference>
<dbReference type="Gene3D" id="3.30.420.40">
    <property type="match status" value="2"/>
</dbReference>
<dbReference type="EMBL" id="OCMU01000001">
    <property type="protein sequence ID" value="SOD16947.1"/>
    <property type="molecule type" value="Genomic_DNA"/>
</dbReference>
<dbReference type="PANTHER" id="PTHR11735:SF11">
    <property type="entry name" value="TRNA THREONYLCARBAMOYLADENOSINE BIOSYNTHESIS PROTEIN TSAB"/>
    <property type="match status" value="1"/>
</dbReference>
<feature type="domain" description="Gcp-like" evidence="1">
    <location>
        <begin position="29"/>
        <end position="128"/>
    </location>
</feature>
<reference evidence="6" key="1">
    <citation type="submission" date="2016-10" db="EMBL/GenBank/DDBJ databases">
        <authorList>
            <person name="Varghese N."/>
            <person name="Submissions S."/>
        </authorList>
    </citation>
    <scope>NUCLEOTIDE SEQUENCE [LARGE SCALE GENOMIC DNA]</scope>
    <source>
        <strain evidence="6">Nm10</strain>
    </source>
</reference>
<dbReference type="Proteomes" id="UP000181998">
    <property type="component" value="Unassembled WGS sequence"/>
</dbReference>
<evidence type="ECO:0000259" key="1">
    <source>
        <dbReference type="Pfam" id="PF00814"/>
    </source>
</evidence>
<dbReference type="NCBIfam" id="TIGR03725">
    <property type="entry name" value="T6A_YeaZ"/>
    <property type="match status" value="1"/>
</dbReference>
<dbReference type="Pfam" id="PF00814">
    <property type="entry name" value="TsaD"/>
    <property type="match status" value="1"/>
</dbReference>
<evidence type="ECO:0000313" key="5">
    <source>
        <dbReference type="Proteomes" id="UP000181998"/>
    </source>
</evidence>
<keyword evidence="6" id="KW-1185">Reference proteome</keyword>
<reference evidence="4 7" key="3">
    <citation type="submission" date="2017-09" db="EMBL/GenBank/DDBJ databases">
        <authorList>
            <person name="Ehlers B."/>
            <person name="Leendertz F.H."/>
        </authorList>
    </citation>
    <scope>NUCLEOTIDE SEQUENCE [LARGE SCALE GENOMIC DNA]</scope>
    <source>
        <strain evidence="4 7">Nm42</strain>
    </source>
</reference>
<gene>
    <name evidence="2" type="ORF">SAMN05216406_104113</name>
    <name evidence="3" type="ORF">SAMN05421510_102649</name>
    <name evidence="4" type="ORF">SAMN06297164_0909</name>
</gene>
<protein>
    <submittedName>
        <fullName evidence="4">tRNA threonylcarbamoyladenosine biosynthesis protein TsaB</fullName>
    </submittedName>
</protein>
<dbReference type="Proteomes" id="UP000219335">
    <property type="component" value="Unassembled WGS sequence"/>
</dbReference>
<dbReference type="AlphaFoldDB" id="A0A0S3AG04"/>
<dbReference type="Proteomes" id="UP000182882">
    <property type="component" value="Unassembled WGS sequence"/>
</dbReference>
<name>A0A0S3AG04_9PROT</name>
<evidence type="ECO:0000313" key="7">
    <source>
        <dbReference type="Proteomes" id="UP000219335"/>
    </source>
</evidence>
<dbReference type="STRING" id="44577.ATY38_02075"/>
<dbReference type="KEGG" id="nur:ATY38_02075"/>
<dbReference type="InterPro" id="IPR043129">
    <property type="entry name" value="ATPase_NBD"/>
</dbReference>
<dbReference type="RefSeq" id="WP_062557825.1">
    <property type="nucleotide sequence ID" value="NZ_CP013341.1"/>
</dbReference>
<evidence type="ECO:0000313" key="2">
    <source>
        <dbReference type="EMBL" id="SDT85427.1"/>
    </source>
</evidence>
<proteinExistence type="predicted"/>
<evidence type="ECO:0000313" key="3">
    <source>
        <dbReference type="EMBL" id="SEQ19577.1"/>
    </source>
</evidence>